<feature type="transmembrane region" description="Helical" evidence="11">
    <location>
        <begin position="55"/>
        <end position="74"/>
    </location>
</feature>
<keyword evidence="4 11" id="KW-0812">Transmembrane</keyword>
<accession>A0A8F6Y9W9</accession>
<organism evidence="13 14">
    <name type="scientific">Gymnodinialimonas ceratoperidinii</name>
    <dbReference type="NCBI Taxonomy" id="2856823"/>
    <lineage>
        <taxon>Bacteria</taxon>
        <taxon>Pseudomonadati</taxon>
        <taxon>Pseudomonadota</taxon>
        <taxon>Alphaproteobacteria</taxon>
        <taxon>Rhodobacterales</taxon>
        <taxon>Paracoccaceae</taxon>
        <taxon>Gymnodinialimonas</taxon>
    </lineage>
</organism>
<dbReference type="EMBL" id="CP079194">
    <property type="protein sequence ID" value="QXT39369.1"/>
    <property type="molecule type" value="Genomic_DNA"/>
</dbReference>
<keyword evidence="8" id="KW-0406">Ion transport</keyword>
<dbReference type="GO" id="GO:0008076">
    <property type="term" value="C:voltage-gated potassium channel complex"/>
    <property type="evidence" value="ECO:0007669"/>
    <property type="project" value="InterPro"/>
</dbReference>
<evidence type="ECO:0000256" key="5">
    <source>
        <dbReference type="ARBA" id="ARBA00022826"/>
    </source>
</evidence>
<keyword evidence="7 11" id="KW-1133">Transmembrane helix</keyword>
<dbReference type="PANTHER" id="PTHR11537">
    <property type="entry name" value="VOLTAGE-GATED POTASSIUM CHANNEL"/>
    <property type="match status" value="1"/>
</dbReference>
<dbReference type="RefSeq" id="WP_219001925.1">
    <property type="nucleotide sequence ID" value="NZ_CP079194.1"/>
</dbReference>
<proteinExistence type="predicted"/>
<dbReference type="AlphaFoldDB" id="A0A8F6Y9W9"/>
<evidence type="ECO:0000256" key="6">
    <source>
        <dbReference type="ARBA" id="ARBA00022958"/>
    </source>
</evidence>
<comment type="subcellular location">
    <subcellularLocation>
        <location evidence="1">Membrane</location>
        <topology evidence="1">Multi-pass membrane protein</topology>
    </subcellularLocation>
</comment>
<feature type="transmembrane region" description="Helical" evidence="11">
    <location>
        <begin position="147"/>
        <end position="168"/>
    </location>
</feature>
<name>A0A8F6Y9W9_9RHOB</name>
<keyword evidence="3" id="KW-0633">Potassium transport</keyword>
<keyword evidence="14" id="KW-1185">Reference proteome</keyword>
<evidence type="ECO:0000256" key="1">
    <source>
        <dbReference type="ARBA" id="ARBA00004141"/>
    </source>
</evidence>
<dbReference type="Pfam" id="PF00520">
    <property type="entry name" value="Ion_trans"/>
    <property type="match status" value="1"/>
</dbReference>
<sequence>MKLFGFTRAEVIEVLDGTHPRVGRSVALVIYALICISAVVIALETMPSLTPTMTTVLVTVEIVILTIFIIEYALRLTCSAHPIRYAFSFWGIVDFLAIVPALIFMMPDFATIRAIRLLRLLRLLKLFKANNALDRIARALDAIRAEFAIFFFIAAVALYLASVGIYHFEHQAQPEGFSSIPESLWWAIATFTTVGYGDVYPITVGGRIFTGVIMLIGIGIIAVPAGLVTAALTEAAPTDQILTKETESNRGDEQ</sequence>
<evidence type="ECO:0000259" key="12">
    <source>
        <dbReference type="Pfam" id="PF00520"/>
    </source>
</evidence>
<keyword evidence="10" id="KW-0407">Ion channel</keyword>
<evidence type="ECO:0000256" key="11">
    <source>
        <dbReference type="SAM" id="Phobius"/>
    </source>
</evidence>
<dbReference type="KEGG" id="gce:KYE46_15800"/>
<evidence type="ECO:0000256" key="10">
    <source>
        <dbReference type="ARBA" id="ARBA00023303"/>
    </source>
</evidence>
<protein>
    <submittedName>
        <fullName evidence="13">Ion transporter</fullName>
    </submittedName>
</protein>
<dbReference type="GO" id="GO:0005249">
    <property type="term" value="F:voltage-gated potassium channel activity"/>
    <property type="evidence" value="ECO:0007669"/>
    <property type="project" value="InterPro"/>
</dbReference>
<evidence type="ECO:0000256" key="9">
    <source>
        <dbReference type="ARBA" id="ARBA00023136"/>
    </source>
</evidence>
<evidence type="ECO:0000313" key="14">
    <source>
        <dbReference type="Proteomes" id="UP000825009"/>
    </source>
</evidence>
<keyword evidence="9 11" id="KW-0472">Membrane</keyword>
<evidence type="ECO:0000256" key="3">
    <source>
        <dbReference type="ARBA" id="ARBA00022538"/>
    </source>
</evidence>
<gene>
    <name evidence="13" type="ORF">KYE46_15800</name>
</gene>
<dbReference type="InterPro" id="IPR005821">
    <property type="entry name" value="Ion_trans_dom"/>
</dbReference>
<feature type="transmembrane region" description="Helical" evidence="11">
    <location>
        <begin position="25"/>
        <end position="43"/>
    </location>
</feature>
<keyword evidence="6" id="KW-0630">Potassium</keyword>
<evidence type="ECO:0000256" key="4">
    <source>
        <dbReference type="ARBA" id="ARBA00022692"/>
    </source>
</evidence>
<dbReference type="Proteomes" id="UP000825009">
    <property type="component" value="Chromosome"/>
</dbReference>
<feature type="transmembrane region" description="Helical" evidence="11">
    <location>
        <begin position="212"/>
        <end position="232"/>
    </location>
</feature>
<feature type="domain" description="Ion transport" evidence="12">
    <location>
        <begin position="26"/>
        <end position="234"/>
    </location>
</feature>
<dbReference type="InterPro" id="IPR028325">
    <property type="entry name" value="VG_K_chnl"/>
</dbReference>
<feature type="transmembrane region" description="Helical" evidence="11">
    <location>
        <begin position="183"/>
        <end position="200"/>
    </location>
</feature>
<evidence type="ECO:0000256" key="2">
    <source>
        <dbReference type="ARBA" id="ARBA00022448"/>
    </source>
</evidence>
<feature type="transmembrane region" description="Helical" evidence="11">
    <location>
        <begin position="86"/>
        <end position="106"/>
    </location>
</feature>
<evidence type="ECO:0000256" key="7">
    <source>
        <dbReference type="ARBA" id="ARBA00022989"/>
    </source>
</evidence>
<evidence type="ECO:0000313" key="13">
    <source>
        <dbReference type="EMBL" id="QXT39369.1"/>
    </source>
</evidence>
<dbReference type="PANTHER" id="PTHR11537:SF254">
    <property type="entry name" value="POTASSIUM VOLTAGE-GATED CHANNEL PROTEIN SHAB"/>
    <property type="match status" value="1"/>
</dbReference>
<reference evidence="13 14" key="1">
    <citation type="submission" date="2021-07" db="EMBL/GenBank/DDBJ databases">
        <title>A novel Jannaschia species isolated from marine dinoflagellate Ceratoperidinium margalefii.</title>
        <authorList>
            <person name="Jiang Y."/>
            <person name="Li Z."/>
        </authorList>
    </citation>
    <scope>NUCLEOTIDE SEQUENCE [LARGE SCALE GENOMIC DNA]</scope>
    <source>
        <strain evidence="13 14">J12C1-MA-4</strain>
    </source>
</reference>
<dbReference type="GO" id="GO:0001508">
    <property type="term" value="P:action potential"/>
    <property type="evidence" value="ECO:0007669"/>
    <property type="project" value="TreeGrafter"/>
</dbReference>
<evidence type="ECO:0000256" key="8">
    <source>
        <dbReference type="ARBA" id="ARBA00023065"/>
    </source>
</evidence>
<keyword evidence="2" id="KW-0813">Transport</keyword>
<keyword evidence="5" id="KW-0631">Potassium channel</keyword>